<evidence type="ECO:0000256" key="1">
    <source>
        <dbReference type="SAM" id="MobiDB-lite"/>
    </source>
</evidence>
<gene>
    <name evidence="2" type="ORF">FrCorBMG51_08505</name>
</gene>
<accession>A0ABR5F5C1</accession>
<protein>
    <submittedName>
        <fullName evidence="2">Uncharacterized protein</fullName>
    </submittedName>
</protein>
<feature type="region of interest" description="Disordered" evidence="1">
    <location>
        <begin position="65"/>
        <end position="86"/>
    </location>
</feature>
<organism evidence="2 3">
    <name type="scientific">Protofrankia coriariae</name>
    <dbReference type="NCBI Taxonomy" id="1562887"/>
    <lineage>
        <taxon>Bacteria</taxon>
        <taxon>Bacillati</taxon>
        <taxon>Actinomycetota</taxon>
        <taxon>Actinomycetes</taxon>
        <taxon>Frankiales</taxon>
        <taxon>Frankiaceae</taxon>
        <taxon>Protofrankia</taxon>
    </lineage>
</organism>
<keyword evidence="3" id="KW-1185">Reference proteome</keyword>
<feature type="compositionally biased region" description="Pro residues" evidence="1">
    <location>
        <begin position="70"/>
        <end position="79"/>
    </location>
</feature>
<comment type="caution">
    <text evidence="2">The sequence shown here is derived from an EMBL/GenBank/DDBJ whole genome shotgun (WGS) entry which is preliminary data.</text>
</comment>
<dbReference type="Proteomes" id="UP000035425">
    <property type="component" value="Unassembled WGS sequence"/>
</dbReference>
<dbReference type="EMBL" id="JWIO01000010">
    <property type="protein sequence ID" value="KLL11855.1"/>
    <property type="molecule type" value="Genomic_DNA"/>
</dbReference>
<name>A0ABR5F5C1_9ACTN</name>
<proteinExistence type="predicted"/>
<reference evidence="2 3" key="1">
    <citation type="submission" date="2014-12" db="EMBL/GenBank/DDBJ databases">
        <title>Frankia sp. BMG5.1 draft genome.</title>
        <authorList>
            <person name="Gtari M."/>
            <person name="Ghodhbane-Gtari F."/>
            <person name="Nouioui I."/>
            <person name="Ktari A."/>
            <person name="Hezbri K."/>
            <person name="Mimouni W."/>
            <person name="Sbissi I."/>
            <person name="Ayari A."/>
            <person name="Yamanaka T."/>
            <person name="Normand P."/>
            <person name="Tisa L.S."/>
            <person name="Boudabous A."/>
        </authorList>
    </citation>
    <scope>NUCLEOTIDE SEQUENCE [LARGE SCALE GENOMIC DNA]</scope>
    <source>
        <strain evidence="2 3">BMG5.1</strain>
    </source>
</reference>
<sequence>MPWSACARLWHVGHPHRHNGVMDRMVTGIVLRCRDHRRPKTGLDAYRIPPRELCERCRVISLPRLSTPVEPDPPKPGPFRPFWEPV</sequence>
<evidence type="ECO:0000313" key="3">
    <source>
        <dbReference type="Proteomes" id="UP000035425"/>
    </source>
</evidence>
<evidence type="ECO:0000313" key="2">
    <source>
        <dbReference type="EMBL" id="KLL11855.1"/>
    </source>
</evidence>